<dbReference type="EMBL" id="JACJJG010000052">
    <property type="protein sequence ID" value="MBM6674087.1"/>
    <property type="molecule type" value="Genomic_DNA"/>
</dbReference>
<reference evidence="8" key="1">
    <citation type="submission" date="2020-08" db="EMBL/GenBank/DDBJ databases">
        <authorList>
            <person name="Cejkova D."/>
            <person name="Kubasova T."/>
            <person name="Jahodarova E."/>
            <person name="Rychlik I."/>
        </authorList>
    </citation>
    <scope>NUCLEOTIDE SEQUENCE</scope>
    <source>
        <strain evidence="8">An824</strain>
    </source>
</reference>
<dbReference type="InterPro" id="IPR039420">
    <property type="entry name" value="WalR-like"/>
</dbReference>
<dbReference type="InterPro" id="IPR001789">
    <property type="entry name" value="Sig_transdc_resp-reg_receiver"/>
</dbReference>
<dbReference type="GO" id="GO:0000160">
    <property type="term" value="P:phosphorelay signal transduction system"/>
    <property type="evidence" value="ECO:0007669"/>
    <property type="project" value="InterPro"/>
</dbReference>
<sequence length="232" mass="26309">MDAWYNFAPMNEAQRYLLQDKSVAVVDDHALILEGFKSLMQGCGVENVETFIRAADLVNVLTHRRFDLYIIDIGMPDIDGFELIDIIRSTHADARIIVNTIHEEIWLLRRMLDKGVNAIMFKSTDFTQMVDAMTAVMNGGQYFCPGLKKKLYGCRQHIEHPSEREIEILKALAGGFTSKEIASRLFISENTVETHRKSLFAKLGARNMADLIVKAITRGYISAPEIIKDNIK</sequence>
<evidence type="ECO:0000259" key="6">
    <source>
        <dbReference type="PROSITE" id="PS50043"/>
    </source>
</evidence>
<dbReference type="Gene3D" id="3.40.50.2300">
    <property type="match status" value="1"/>
</dbReference>
<dbReference type="InterPro" id="IPR058245">
    <property type="entry name" value="NreC/VraR/RcsB-like_REC"/>
</dbReference>
<name>A0A938WRX9_9BACT</name>
<dbReference type="PANTHER" id="PTHR43214:SF41">
    <property type="entry name" value="NITRATE_NITRITE RESPONSE REGULATOR PROTEIN NARP"/>
    <property type="match status" value="1"/>
</dbReference>
<organism evidence="8 9">
    <name type="scientific">Marseilla massiliensis</name>
    <dbReference type="NCBI Taxonomy" id="1841864"/>
    <lineage>
        <taxon>Bacteria</taxon>
        <taxon>Pseudomonadati</taxon>
        <taxon>Bacteroidota</taxon>
        <taxon>Bacteroidia</taxon>
        <taxon>Bacteroidales</taxon>
        <taxon>Prevotellaceae</taxon>
        <taxon>Marseilla</taxon>
    </lineage>
</organism>
<dbReference type="AlphaFoldDB" id="A0A938WRX9"/>
<dbReference type="InterPro" id="IPR016032">
    <property type="entry name" value="Sig_transdc_resp-reg_C-effctor"/>
</dbReference>
<keyword evidence="9" id="KW-1185">Reference proteome</keyword>
<proteinExistence type="predicted"/>
<dbReference type="GO" id="GO:0006355">
    <property type="term" value="P:regulation of DNA-templated transcription"/>
    <property type="evidence" value="ECO:0007669"/>
    <property type="project" value="InterPro"/>
</dbReference>
<evidence type="ECO:0000313" key="8">
    <source>
        <dbReference type="EMBL" id="MBM6674087.1"/>
    </source>
</evidence>
<dbReference type="Gene3D" id="1.10.10.10">
    <property type="entry name" value="Winged helix-like DNA-binding domain superfamily/Winged helix DNA-binding domain"/>
    <property type="match status" value="1"/>
</dbReference>
<dbReference type="InterPro" id="IPR000792">
    <property type="entry name" value="Tscrpt_reg_LuxR_C"/>
</dbReference>
<dbReference type="PROSITE" id="PS00622">
    <property type="entry name" value="HTH_LUXR_1"/>
    <property type="match status" value="1"/>
</dbReference>
<evidence type="ECO:0000256" key="3">
    <source>
        <dbReference type="ARBA" id="ARBA00023125"/>
    </source>
</evidence>
<evidence type="ECO:0000256" key="5">
    <source>
        <dbReference type="PROSITE-ProRule" id="PRU00169"/>
    </source>
</evidence>
<dbReference type="PROSITE" id="PS50110">
    <property type="entry name" value="RESPONSE_REGULATORY"/>
    <property type="match status" value="1"/>
</dbReference>
<keyword evidence="3" id="KW-0238">DNA-binding</keyword>
<dbReference type="InterPro" id="IPR011006">
    <property type="entry name" value="CheY-like_superfamily"/>
</dbReference>
<dbReference type="SUPFAM" id="SSF46894">
    <property type="entry name" value="C-terminal effector domain of the bipartite response regulators"/>
    <property type="match status" value="1"/>
</dbReference>
<dbReference type="Pfam" id="PF00196">
    <property type="entry name" value="GerE"/>
    <property type="match status" value="1"/>
</dbReference>
<dbReference type="PRINTS" id="PR00038">
    <property type="entry name" value="HTHLUXR"/>
</dbReference>
<dbReference type="SMART" id="SM00448">
    <property type="entry name" value="REC"/>
    <property type="match status" value="1"/>
</dbReference>
<dbReference type="Pfam" id="PF00072">
    <property type="entry name" value="Response_reg"/>
    <property type="match status" value="1"/>
</dbReference>
<accession>A0A938WRX9</accession>
<comment type="caution">
    <text evidence="8">The sequence shown here is derived from an EMBL/GenBank/DDBJ whole genome shotgun (WGS) entry which is preliminary data.</text>
</comment>
<feature type="domain" description="Response regulatory" evidence="7">
    <location>
        <begin position="22"/>
        <end position="137"/>
    </location>
</feature>
<dbReference type="GO" id="GO:0003677">
    <property type="term" value="F:DNA binding"/>
    <property type="evidence" value="ECO:0007669"/>
    <property type="project" value="UniProtKB-KW"/>
</dbReference>
<dbReference type="Proteomes" id="UP000706891">
    <property type="component" value="Unassembled WGS sequence"/>
</dbReference>
<evidence type="ECO:0000256" key="4">
    <source>
        <dbReference type="ARBA" id="ARBA00023163"/>
    </source>
</evidence>
<feature type="domain" description="HTH luxR-type" evidence="6">
    <location>
        <begin position="154"/>
        <end position="219"/>
    </location>
</feature>
<evidence type="ECO:0000313" key="9">
    <source>
        <dbReference type="Proteomes" id="UP000706891"/>
    </source>
</evidence>
<keyword evidence="4" id="KW-0804">Transcription</keyword>
<dbReference type="SMART" id="SM00421">
    <property type="entry name" value="HTH_LUXR"/>
    <property type="match status" value="1"/>
</dbReference>
<dbReference type="CDD" id="cd17535">
    <property type="entry name" value="REC_NarL-like"/>
    <property type="match status" value="1"/>
</dbReference>
<evidence type="ECO:0000256" key="1">
    <source>
        <dbReference type="ARBA" id="ARBA00022553"/>
    </source>
</evidence>
<evidence type="ECO:0000259" key="7">
    <source>
        <dbReference type="PROSITE" id="PS50110"/>
    </source>
</evidence>
<protein>
    <submittedName>
        <fullName evidence="8">Response regulator transcription factor</fullName>
    </submittedName>
</protein>
<dbReference type="InterPro" id="IPR036388">
    <property type="entry name" value="WH-like_DNA-bd_sf"/>
</dbReference>
<gene>
    <name evidence="8" type="ORF">H6A34_09385</name>
</gene>
<feature type="modified residue" description="4-aspartylphosphate" evidence="5">
    <location>
        <position position="72"/>
    </location>
</feature>
<dbReference type="RefSeq" id="WP_021949274.1">
    <property type="nucleotide sequence ID" value="NZ_JACJJG010000052.1"/>
</dbReference>
<evidence type="ECO:0000256" key="2">
    <source>
        <dbReference type="ARBA" id="ARBA00023015"/>
    </source>
</evidence>
<keyword evidence="1 5" id="KW-0597">Phosphoprotein</keyword>
<dbReference type="CDD" id="cd06170">
    <property type="entry name" value="LuxR_C_like"/>
    <property type="match status" value="1"/>
</dbReference>
<dbReference type="PROSITE" id="PS50043">
    <property type="entry name" value="HTH_LUXR_2"/>
    <property type="match status" value="1"/>
</dbReference>
<reference evidence="8" key="2">
    <citation type="journal article" date="2021" name="Sci. Rep.">
        <title>The distribution of antibiotic resistance genes in chicken gut microbiota commensals.</title>
        <authorList>
            <person name="Juricova H."/>
            <person name="Matiasovicova J."/>
            <person name="Kubasova T."/>
            <person name="Cejkova D."/>
            <person name="Rychlik I."/>
        </authorList>
    </citation>
    <scope>NUCLEOTIDE SEQUENCE</scope>
    <source>
        <strain evidence="8">An824</strain>
    </source>
</reference>
<dbReference type="SUPFAM" id="SSF52172">
    <property type="entry name" value="CheY-like"/>
    <property type="match status" value="1"/>
</dbReference>
<dbReference type="PANTHER" id="PTHR43214">
    <property type="entry name" value="TWO-COMPONENT RESPONSE REGULATOR"/>
    <property type="match status" value="1"/>
</dbReference>
<keyword evidence="2" id="KW-0805">Transcription regulation</keyword>